<dbReference type="Pfam" id="PF07589">
    <property type="entry name" value="PEP-CTERM"/>
    <property type="match status" value="1"/>
</dbReference>
<name>A0A517YRV0_9BACT</name>
<evidence type="ECO:0000256" key="1">
    <source>
        <dbReference type="SAM" id="SignalP"/>
    </source>
</evidence>
<evidence type="ECO:0000313" key="4">
    <source>
        <dbReference type="Proteomes" id="UP000317369"/>
    </source>
</evidence>
<dbReference type="EMBL" id="CP036425">
    <property type="protein sequence ID" value="QDU32954.1"/>
    <property type="molecule type" value="Genomic_DNA"/>
</dbReference>
<feature type="chain" id="PRO_5022061120" description="Ice-binding protein C-terminal domain-containing protein" evidence="1">
    <location>
        <begin position="25"/>
        <end position="255"/>
    </location>
</feature>
<dbReference type="AlphaFoldDB" id="A0A517YRV0"/>
<dbReference type="OrthoDB" id="1652165at2"/>
<dbReference type="Gene3D" id="2.130.10.10">
    <property type="entry name" value="YVTN repeat-like/Quinoprotein amine dehydrogenase"/>
    <property type="match status" value="1"/>
</dbReference>
<feature type="signal peptide" evidence="1">
    <location>
        <begin position="1"/>
        <end position="24"/>
    </location>
</feature>
<sequence precursor="true">MRAILAKLCVVGTLLGFGAANVDAGMLWIADKANRLVSIDTNTWQTSYKGKMSKQMTDIAMDGQGNLFGIDYGKLYSINKNNANTWSITNGTSEVGNALGFVDGKLYSMKANYLLEINKSSGYPVKSRYTGRLTSGDLSAHNGKAYMVSYYNKNNYTNVLAELDVKTGRVSDVGSLGRKNVYGLAEADGKLYAASENVIYEVNTSNAKMTKVKTLSGVGQIWGMTSSPYTPPIPEPASAALIGLGAIAVLGRRRG</sequence>
<dbReference type="NCBIfam" id="TIGR02595">
    <property type="entry name" value="PEP_CTERM"/>
    <property type="match status" value="1"/>
</dbReference>
<dbReference type="KEGG" id="pcor:KS4_09930"/>
<protein>
    <recommendedName>
        <fullName evidence="2">Ice-binding protein C-terminal domain-containing protein</fullName>
    </recommendedName>
</protein>
<proteinExistence type="predicted"/>
<accession>A0A517YRV0</accession>
<keyword evidence="4" id="KW-1185">Reference proteome</keyword>
<dbReference type="Proteomes" id="UP000317369">
    <property type="component" value="Chromosome"/>
</dbReference>
<dbReference type="RefSeq" id="WP_145075302.1">
    <property type="nucleotide sequence ID" value="NZ_CP036425.1"/>
</dbReference>
<evidence type="ECO:0000259" key="2">
    <source>
        <dbReference type="Pfam" id="PF07589"/>
    </source>
</evidence>
<organism evidence="3 4">
    <name type="scientific">Poriferisphaera corsica</name>
    <dbReference type="NCBI Taxonomy" id="2528020"/>
    <lineage>
        <taxon>Bacteria</taxon>
        <taxon>Pseudomonadati</taxon>
        <taxon>Planctomycetota</taxon>
        <taxon>Phycisphaerae</taxon>
        <taxon>Phycisphaerales</taxon>
        <taxon>Phycisphaeraceae</taxon>
        <taxon>Poriferisphaera</taxon>
    </lineage>
</organism>
<keyword evidence="1" id="KW-0732">Signal</keyword>
<feature type="domain" description="Ice-binding protein C-terminal" evidence="2">
    <location>
        <begin position="232"/>
        <end position="254"/>
    </location>
</feature>
<reference evidence="3 4" key="1">
    <citation type="submission" date="2019-02" db="EMBL/GenBank/DDBJ databases">
        <title>Deep-cultivation of Planctomycetes and their phenomic and genomic characterization uncovers novel biology.</title>
        <authorList>
            <person name="Wiegand S."/>
            <person name="Jogler M."/>
            <person name="Boedeker C."/>
            <person name="Pinto D."/>
            <person name="Vollmers J."/>
            <person name="Rivas-Marin E."/>
            <person name="Kohn T."/>
            <person name="Peeters S.H."/>
            <person name="Heuer A."/>
            <person name="Rast P."/>
            <person name="Oberbeckmann S."/>
            <person name="Bunk B."/>
            <person name="Jeske O."/>
            <person name="Meyerdierks A."/>
            <person name="Storesund J.E."/>
            <person name="Kallscheuer N."/>
            <person name="Luecker S."/>
            <person name="Lage O.M."/>
            <person name="Pohl T."/>
            <person name="Merkel B.J."/>
            <person name="Hornburger P."/>
            <person name="Mueller R.-W."/>
            <person name="Bruemmer F."/>
            <person name="Labrenz M."/>
            <person name="Spormann A.M."/>
            <person name="Op den Camp H."/>
            <person name="Overmann J."/>
            <person name="Amann R."/>
            <person name="Jetten M.S.M."/>
            <person name="Mascher T."/>
            <person name="Medema M.H."/>
            <person name="Devos D.P."/>
            <person name="Kaster A.-K."/>
            <person name="Ovreas L."/>
            <person name="Rohde M."/>
            <person name="Galperin M.Y."/>
            <person name="Jogler C."/>
        </authorList>
    </citation>
    <scope>NUCLEOTIDE SEQUENCE [LARGE SCALE GENOMIC DNA]</scope>
    <source>
        <strain evidence="3 4">KS4</strain>
    </source>
</reference>
<dbReference type="SUPFAM" id="SSF63829">
    <property type="entry name" value="Calcium-dependent phosphotriesterase"/>
    <property type="match status" value="1"/>
</dbReference>
<gene>
    <name evidence="3" type="ORF">KS4_09930</name>
</gene>
<evidence type="ECO:0000313" key="3">
    <source>
        <dbReference type="EMBL" id="QDU32954.1"/>
    </source>
</evidence>
<dbReference type="InterPro" id="IPR013424">
    <property type="entry name" value="Ice-binding_C"/>
</dbReference>
<dbReference type="InterPro" id="IPR015943">
    <property type="entry name" value="WD40/YVTN_repeat-like_dom_sf"/>
</dbReference>